<dbReference type="Proteomes" id="UP000054166">
    <property type="component" value="Unassembled WGS sequence"/>
</dbReference>
<feature type="region of interest" description="Disordered" evidence="4">
    <location>
        <begin position="190"/>
        <end position="227"/>
    </location>
</feature>
<dbReference type="FunCoup" id="A0A0C3G079">
    <property type="interactions" value="677"/>
</dbReference>
<dbReference type="GO" id="GO:0006491">
    <property type="term" value="P:N-glycan processing"/>
    <property type="evidence" value="ECO:0007669"/>
    <property type="project" value="TreeGrafter"/>
</dbReference>
<evidence type="ECO:0000256" key="2">
    <source>
        <dbReference type="ARBA" id="ARBA00023157"/>
    </source>
</evidence>
<name>A0A0C3G079_PILCF</name>
<keyword evidence="3" id="KW-0175">Coiled coil</keyword>
<keyword evidence="1 5" id="KW-0732">Signal</keyword>
<evidence type="ECO:0000256" key="4">
    <source>
        <dbReference type="SAM" id="MobiDB-lite"/>
    </source>
</evidence>
<gene>
    <name evidence="7" type="ORF">PILCRDRAFT_819014</name>
</gene>
<dbReference type="Gene3D" id="2.70.130.10">
    <property type="entry name" value="Mannose-6-phosphate receptor binding domain"/>
    <property type="match status" value="1"/>
</dbReference>
<feature type="domain" description="MRH" evidence="6">
    <location>
        <begin position="354"/>
        <end position="462"/>
    </location>
</feature>
<evidence type="ECO:0000313" key="8">
    <source>
        <dbReference type="Proteomes" id="UP000054166"/>
    </source>
</evidence>
<dbReference type="Pfam" id="PF13015">
    <property type="entry name" value="PRKCSH_1"/>
    <property type="match status" value="1"/>
</dbReference>
<organism evidence="7 8">
    <name type="scientific">Piloderma croceum (strain F 1598)</name>
    <dbReference type="NCBI Taxonomy" id="765440"/>
    <lineage>
        <taxon>Eukaryota</taxon>
        <taxon>Fungi</taxon>
        <taxon>Dikarya</taxon>
        <taxon>Basidiomycota</taxon>
        <taxon>Agaricomycotina</taxon>
        <taxon>Agaricomycetes</taxon>
        <taxon>Agaricomycetidae</taxon>
        <taxon>Atheliales</taxon>
        <taxon>Atheliaceae</taxon>
        <taxon>Piloderma</taxon>
    </lineage>
</organism>
<keyword evidence="8" id="KW-1185">Reference proteome</keyword>
<dbReference type="STRING" id="765440.A0A0C3G079"/>
<feature type="chain" id="PRO_5012362032" description="MRH domain-containing protein" evidence="5">
    <location>
        <begin position="16"/>
        <end position="483"/>
    </location>
</feature>
<dbReference type="HOGENOM" id="CLU_016834_2_0_1"/>
<dbReference type="InterPro" id="IPR009011">
    <property type="entry name" value="Man6P_isomerase_rcpt-bd_dom_sf"/>
</dbReference>
<reference evidence="7 8" key="1">
    <citation type="submission" date="2014-04" db="EMBL/GenBank/DDBJ databases">
        <authorList>
            <consortium name="DOE Joint Genome Institute"/>
            <person name="Kuo A."/>
            <person name="Tarkka M."/>
            <person name="Buscot F."/>
            <person name="Kohler A."/>
            <person name="Nagy L.G."/>
            <person name="Floudas D."/>
            <person name="Copeland A."/>
            <person name="Barry K.W."/>
            <person name="Cichocki N."/>
            <person name="Veneault-Fourrey C."/>
            <person name="LaButti K."/>
            <person name="Lindquist E.A."/>
            <person name="Lipzen A."/>
            <person name="Lundell T."/>
            <person name="Morin E."/>
            <person name="Murat C."/>
            <person name="Sun H."/>
            <person name="Tunlid A."/>
            <person name="Henrissat B."/>
            <person name="Grigoriev I.V."/>
            <person name="Hibbett D.S."/>
            <person name="Martin F."/>
            <person name="Nordberg H.P."/>
            <person name="Cantor M.N."/>
            <person name="Hua S.X."/>
        </authorList>
    </citation>
    <scope>NUCLEOTIDE SEQUENCE [LARGE SCALE GENOMIC DNA]</scope>
    <source>
        <strain evidence="7 8">F 1598</strain>
    </source>
</reference>
<protein>
    <recommendedName>
        <fullName evidence="6">MRH domain-containing protein</fullName>
    </recommendedName>
</protein>
<dbReference type="PANTHER" id="PTHR12630">
    <property type="entry name" value="N-LINKED OLIGOSACCHARIDE PROCESSING"/>
    <property type="match status" value="1"/>
</dbReference>
<evidence type="ECO:0000313" key="7">
    <source>
        <dbReference type="EMBL" id="KIM83986.1"/>
    </source>
</evidence>
<evidence type="ECO:0000256" key="5">
    <source>
        <dbReference type="SAM" id="SignalP"/>
    </source>
</evidence>
<reference evidence="8" key="2">
    <citation type="submission" date="2015-01" db="EMBL/GenBank/DDBJ databases">
        <title>Evolutionary Origins and Diversification of the Mycorrhizal Mutualists.</title>
        <authorList>
            <consortium name="DOE Joint Genome Institute"/>
            <consortium name="Mycorrhizal Genomics Consortium"/>
            <person name="Kohler A."/>
            <person name="Kuo A."/>
            <person name="Nagy L.G."/>
            <person name="Floudas D."/>
            <person name="Copeland A."/>
            <person name="Barry K.W."/>
            <person name="Cichocki N."/>
            <person name="Veneault-Fourrey C."/>
            <person name="LaButti K."/>
            <person name="Lindquist E.A."/>
            <person name="Lipzen A."/>
            <person name="Lundell T."/>
            <person name="Morin E."/>
            <person name="Murat C."/>
            <person name="Riley R."/>
            <person name="Ohm R."/>
            <person name="Sun H."/>
            <person name="Tunlid A."/>
            <person name="Henrissat B."/>
            <person name="Grigoriev I.V."/>
            <person name="Hibbett D.S."/>
            <person name="Martin F."/>
        </authorList>
    </citation>
    <scope>NUCLEOTIDE SEQUENCE [LARGE SCALE GENOMIC DNA]</scope>
    <source>
        <strain evidence="8">F 1598</strain>
    </source>
</reference>
<keyword evidence="2" id="KW-1015">Disulfide bond</keyword>
<dbReference type="SUPFAM" id="SSF50911">
    <property type="entry name" value="Mannose 6-phosphate receptor domain"/>
    <property type="match status" value="1"/>
</dbReference>
<dbReference type="GO" id="GO:0017177">
    <property type="term" value="C:glucosidase II complex"/>
    <property type="evidence" value="ECO:0007669"/>
    <property type="project" value="TreeGrafter"/>
</dbReference>
<dbReference type="InterPro" id="IPR036607">
    <property type="entry name" value="PRKCSH"/>
</dbReference>
<evidence type="ECO:0000256" key="1">
    <source>
        <dbReference type="ARBA" id="ARBA00022729"/>
    </source>
</evidence>
<feature type="coiled-coil region" evidence="3">
    <location>
        <begin position="313"/>
        <end position="340"/>
    </location>
</feature>
<accession>A0A0C3G079</accession>
<dbReference type="InterPro" id="IPR044865">
    <property type="entry name" value="MRH_dom"/>
</dbReference>
<dbReference type="OrthoDB" id="28322at2759"/>
<dbReference type="InterPro" id="IPR039794">
    <property type="entry name" value="Gtb1-like"/>
</dbReference>
<dbReference type="PANTHER" id="PTHR12630:SF1">
    <property type="entry name" value="GLUCOSIDASE 2 SUBUNIT BETA"/>
    <property type="match status" value="1"/>
</dbReference>
<dbReference type="InParanoid" id="A0A0C3G079"/>
<feature type="signal peptide" evidence="5">
    <location>
        <begin position="1"/>
        <end position="15"/>
    </location>
</feature>
<dbReference type="EMBL" id="KN832989">
    <property type="protein sequence ID" value="KIM83986.1"/>
    <property type="molecule type" value="Genomic_DNA"/>
</dbReference>
<proteinExistence type="predicted"/>
<evidence type="ECO:0000256" key="3">
    <source>
        <dbReference type="SAM" id="Coils"/>
    </source>
</evidence>
<dbReference type="PROSITE" id="PS51914">
    <property type="entry name" value="MRH"/>
    <property type="match status" value="1"/>
</dbReference>
<evidence type="ECO:0000259" key="6">
    <source>
        <dbReference type="PROSITE" id="PS51914"/>
    </source>
</evidence>
<sequence length="483" mass="53726">MLWLAFALPLSIAEAAVNPPPLGVSPHLAPRYRPGVCPNLCQTMGEAYRKQQDAEHKLRKTGSKIRASYIAFAQKEKKRLEAVIAASAQEIVIREKEVERLKEIADRTESLSAAALERKKKSPFYSSLITHSNALKSLQREHNKVLERTKALEEILSSLRAGYNPNYQDMAVLEAVRGWEFHAGLPHIGVEEDNAAKEEGSDEAEEAEEKKKEEEKDEGLEEGMWSKEDLEGRKLDGLLGTDYVGLLLEHDEYTTANAHDSLLFDISSYIPDTLLPTFQALKNSVVGSLEILGIVRGGVEGSATESTKARKAYDDAEHSLKLTREEKQKAEEDYADLFDVEGFGKNGEWKKLEGTCLEKDTGEYTYEVCLFDEARQKPNKGGTTYSLGKFVSWNNKSPDVKLGSPEYYSKQHYEHGARCWNGPERSVILVLSCGTENAIHSIAELEKCEYQFTGTTPALCLPLEASAAAESKDGEDAASREEL</sequence>
<dbReference type="AlphaFoldDB" id="A0A0C3G079"/>